<accession>A0A098R1M2</accession>
<dbReference type="GO" id="GO:0000160">
    <property type="term" value="P:phosphorelay signal transduction system"/>
    <property type="evidence" value="ECO:0007669"/>
    <property type="project" value="InterPro"/>
</dbReference>
<dbReference type="STRING" id="1480694.DC28_01120"/>
<feature type="domain" description="Response regulatory" evidence="3">
    <location>
        <begin position="2"/>
        <end position="131"/>
    </location>
</feature>
<dbReference type="Proteomes" id="UP000029692">
    <property type="component" value="Unassembled WGS sequence"/>
</dbReference>
<dbReference type="InterPro" id="IPR001789">
    <property type="entry name" value="Sig_transdc_resp-reg_receiver"/>
</dbReference>
<dbReference type="PANTHER" id="PTHR43719">
    <property type="entry name" value="TWO-COMPONENT HISTIDINE KINASE"/>
    <property type="match status" value="1"/>
</dbReference>
<evidence type="ECO:0000256" key="1">
    <source>
        <dbReference type="ARBA" id="ARBA00022553"/>
    </source>
</evidence>
<keyword evidence="1 2" id="KW-0597">Phosphoprotein</keyword>
<dbReference type="InterPro" id="IPR050956">
    <property type="entry name" value="2C_system_His_kinase"/>
</dbReference>
<keyword evidence="5" id="KW-1185">Reference proteome</keyword>
<reference evidence="4 5" key="1">
    <citation type="submission" date="2014-05" db="EMBL/GenBank/DDBJ databases">
        <title>De novo Genome Sequence of Spirocheata sp.</title>
        <authorList>
            <person name="Shivani Y."/>
            <person name="Subhash Y."/>
            <person name="Tushar L."/>
            <person name="Sasikala C."/>
            <person name="Ramana C.V."/>
        </authorList>
    </citation>
    <scope>NUCLEOTIDE SEQUENCE [LARGE SCALE GENOMIC DNA]</scope>
    <source>
        <strain evidence="4 5">JC230</strain>
    </source>
</reference>
<dbReference type="PANTHER" id="PTHR43719:SF28">
    <property type="entry name" value="PEROXIDE STRESS-ACTIVATED HISTIDINE KINASE MAK1-RELATED"/>
    <property type="match status" value="1"/>
</dbReference>
<evidence type="ECO:0000313" key="5">
    <source>
        <dbReference type="Proteomes" id="UP000029692"/>
    </source>
</evidence>
<proteinExistence type="predicted"/>
<evidence type="ECO:0000259" key="3">
    <source>
        <dbReference type="PROSITE" id="PS50110"/>
    </source>
</evidence>
<evidence type="ECO:0000313" key="4">
    <source>
        <dbReference type="EMBL" id="KGE73844.1"/>
    </source>
</evidence>
<dbReference type="EMBL" id="JNUP01000003">
    <property type="protein sequence ID" value="KGE73844.1"/>
    <property type="molecule type" value="Genomic_DNA"/>
</dbReference>
<dbReference type="Pfam" id="PF00072">
    <property type="entry name" value="Response_reg"/>
    <property type="match status" value="1"/>
</dbReference>
<dbReference type="InterPro" id="IPR011006">
    <property type="entry name" value="CheY-like_superfamily"/>
</dbReference>
<dbReference type="Gene3D" id="3.40.50.2300">
    <property type="match status" value="1"/>
</dbReference>
<gene>
    <name evidence="4" type="ORF">DC28_01120</name>
</gene>
<dbReference type="CDD" id="cd17546">
    <property type="entry name" value="REC_hyHK_CKI1_RcsC-like"/>
    <property type="match status" value="1"/>
</dbReference>
<dbReference type="OrthoDB" id="9797769at2"/>
<feature type="modified residue" description="4-aspartylphosphate" evidence="2">
    <location>
        <position position="57"/>
    </location>
</feature>
<dbReference type="SUPFAM" id="SSF52172">
    <property type="entry name" value="CheY-like"/>
    <property type="match status" value="1"/>
</dbReference>
<name>A0A098R1M2_9SPIO</name>
<dbReference type="SMART" id="SM00448">
    <property type="entry name" value="REC"/>
    <property type="match status" value="1"/>
</dbReference>
<comment type="caution">
    <text evidence="4">The sequence shown here is derived from an EMBL/GenBank/DDBJ whole genome shotgun (WGS) entry which is preliminary data.</text>
</comment>
<dbReference type="eggNOG" id="COG0745">
    <property type="taxonomic scope" value="Bacteria"/>
</dbReference>
<dbReference type="AlphaFoldDB" id="A0A098R1M2"/>
<sequence length="134" mass="14991">MKVLVAEDDFGSRKVISTLLREIPGVVLDLVVDGNEALEAFKLAWQEKKPYNLILMDIMMPGLDGQEALVQIRDVEKTMGLRQKDEVRAIMVTALEDPSNVIQAFNKGGATGYLIKPIQRDSLFEEIRKAGFDI</sequence>
<dbReference type="RefSeq" id="WP_037544874.1">
    <property type="nucleotide sequence ID" value="NZ_JNUP01000003.1"/>
</dbReference>
<dbReference type="PROSITE" id="PS50110">
    <property type="entry name" value="RESPONSE_REGULATORY"/>
    <property type="match status" value="1"/>
</dbReference>
<evidence type="ECO:0000256" key="2">
    <source>
        <dbReference type="PROSITE-ProRule" id="PRU00169"/>
    </source>
</evidence>
<protein>
    <submittedName>
        <fullName evidence="4">Chemotaxis protein CheY</fullName>
    </submittedName>
</protein>
<organism evidence="4 5">
    <name type="scientific">Spirochaeta lutea</name>
    <dbReference type="NCBI Taxonomy" id="1480694"/>
    <lineage>
        <taxon>Bacteria</taxon>
        <taxon>Pseudomonadati</taxon>
        <taxon>Spirochaetota</taxon>
        <taxon>Spirochaetia</taxon>
        <taxon>Spirochaetales</taxon>
        <taxon>Spirochaetaceae</taxon>
        <taxon>Spirochaeta</taxon>
    </lineage>
</organism>